<protein>
    <submittedName>
        <fullName evidence="1">Uncharacterized protein</fullName>
    </submittedName>
</protein>
<reference evidence="1 2" key="1">
    <citation type="journal article" date="2024" name="G3 (Bethesda)">
        <title>Genome assembly of Hibiscus sabdariffa L. provides insights into metabolisms of medicinal natural products.</title>
        <authorList>
            <person name="Kim T."/>
        </authorList>
    </citation>
    <scope>NUCLEOTIDE SEQUENCE [LARGE SCALE GENOMIC DNA]</scope>
    <source>
        <strain evidence="1">TK-2024</strain>
        <tissue evidence="1">Old leaves</tissue>
    </source>
</reference>
<keyword evidence="2" id="KW-1185">Reference proteome</keyword>
<evidence type="ECO:0000313" key="2">
    <source>
        <dbReference type="Proteomes" id="UP001396334"/>
    </source>
</evidence>
<organism evidence="1 2">
    <name type="scientific">Hibiscus sabdariffa</name>
    <name type="common">roselle</name>
    <dbReference type="NCBI Taxonomy" id="183260"/>
    <lineage>
        <taxon>Eukaryota</taxon>
        <taxon>Viridiplantae</taxon>
        <taxon>Streptophyta</taxon>
        <taxon>Embryophyta</taxon>
        <taxon>Tracheophyta</taxon>
        <taxon>Spermatophyta</taxon>
        <taxon>Magnoliopsida</taxon>
        <taxon>eudicotyledons</taxon>
        <taxon>Gunneridae</taxon>
        <taxon>Pentapetalae</taxon>
        <taxon>rosids</taxon>
        <taxon>malvids</taxon>
        <taxon>Malvales</taxon>
        <taxon>Malvaceae</taxon>
        <taxon>Malvoideae</taxon>
        <taxon>Hibiscus</taxon>
    </lineage>
</organism>
<name>A0ABR2SYU8_9ROSI</name>
<evidence type="ECO:0000313" key="1">
    <source>
        <dbReference type="EMBL" id="KAK9030186.1"/>
    </source>
</evidence>
<sequence>MDMANHTLPLIRFLPFIMVGNPYVSSKIDIVHDNHSCNEVEKEDSEYAEESNHQSLPNLENNAHDLLEREFSSCIYKGNGVDDCGS</sequence>
<proteinExistence type="predicted"/>
<comment type="caution">
    <text evidence="1">The sequence shown here is derived from an EMBL/GenBank/DDBJ whole genome shotgun (WGS) entry which is preliminary data.</text>
</comment>
<accession>A0ABR2SYU8</accession>
<gene>
    <name evidence="1" type="ORF">V6N11_031616</name>
</gene>
<dbReference type="Proteomes" id="UP001396334">
    <property type="component" value="Unassembled WGS sequence"/>
</dbReference>
<dbReference type="EMBL" id="JBBPBN010000010">
    <property type="protein sequence ID" value="KAK9030186.1"/>
    <property type="molecule type" value="Genomic_DNA"/>
</dbReference>